<dbReference type="InterPro" id="IPR002925">
    <property type="entry name" value="Dienelactn_hydro"/>
</dbReference>
<dbReference type="InterPro" id="IPR051049">
    <property type="entry name" value="Dienelactone_hydrolase-like"/>
</dbReference>
<evidence type="ECO:0000313" key="3">
    <source>
        <dbReference type="Proteomes" id="UP000222310"/>
    </source>
</evidence>
<accession>A0A9Q5Z5A5</accession>
<proteinExistence type="predicted"/>
<feature type="domain" description="Dienelactone hydrolase" evidence="1">
    <location>
        <begin position="21"/>
        <end position="245"/>
    </location>
</feature>
<dbReference type="GO" id="GO:0016787">
    <property type="term" value="F:hydrolase activity"/>
    <property type="evidence" value="ECO:0007669"/>
    <property type="project" value="InterPro"/>
</dbReference>
<name>A0A9Q5Z5A5_NOSLI</name>
<dbReference type="Gene3D" id="3.40.50.1820">
    <property type="entry name" value="alpha/beta hydrolase"/>
    <property type="match status" value="1"/>
</dbReference>
<dbReference type="PANTHER" id="PTHR46623:SF6">
    <property type="entry name" value="ALPHA_BETA-HYDROLASES SUPERFAMILY PROTEIN"/>
    <property type="match status" value="1"/>
</dbReference>
<gene>
    <name evidence="2" type="ORF">VF08_34315</name>
</gene>
<protein>
    <submittedName>
        <fullName evidence="2">Carboxymethylenebutenolidase</fullName>
    </submittedName>
</protein>
<organism evidence="2 3">
    <name type="scientific">Nostoc linckia z8</name>
    <dbReference type="NCBI Taxonomy" id="1628746"/>
    <lineage>
        <taxon>Bacteria</taxon>
        <taxon>Bacillati</taxon>
        <taxon>Cyanobacteriota</taxon>
        <taxon>Cyanophyceae</taxon>
        <taxon>Nostocales</taxon>
        <taxon>Nostocaceae</taxon>
        <taxon>Nostoc</taxon>
    </lineage>
</organism>
<dbReference type="Proteomes" id="UP000222310">
    <property type="component" value="Unassembled WGS sequence"/>
</dbReference>
<dbReference type="GeneID" id="57092929"/>
<reference evidence="2 3" key="1">
    <citation type="submission" date="2015-02" db="EMBL/GenBank/DDBJ databases">
        <title>Nostoc linckia genome annotation.</title>
        <authorList>
            <person name="Zhou Z."/>
        </authorList>
    </citation>
    <scope>NUCLEOTIDE SEQUENCE [LARGE SCALE GENOMIC DNA]</scope>
    <source>
        <strain evidence="3">z8</strain>
    </source>
</reference>
<dbReference type="RefSeq" id="WP_099072184.1">
    <property type="nucleotide sequence ID" value="NZ_LAHD01000171.1"/>
</dbReference>
<dbReference type="Pfam" id="PF01738">
    <property type="entry name" value="DLH"/>
    <property type="match status" value="1"/>
</dbReference>
<evidence type="ECO:0000259" key="1">
    <source>
        <dbReference type="Pfam" id="PF01738"/>
    </source>
</evidence>
<dbReference type="InterPro" id="IPR029058">
    <property type="entry name" value="AB_hydrolase_fold"/>
</dbReference>
<dbReference type="SUPFAM" id="SSF53474">
    <property type="entry name" value="alpha/beta-Hydrolases"/>
    <property type="match status" value="1"/>
</dbReference>
<comment type="caution">
    <text evidence="2">The sequence shown here is derived from an EMBL/GenBank/DDBJ whole genome shotgun (WGS) entry which is preliminary data.</text>
</comment>
<sequence length="250" mass="27398">MTEQAIITTTVKLLQDNIQVSAYLAEPKQSGSYPGIVVLQEIFGVNVHIREVTERIAKLGYVAIAPALFERIAPGFETGYTAEDIEVGRKYAWQQTQASELLSDIQLAIDYLKTLPKVQKEGFGCIGFCFGGHVAYLAATLPDVKATASFYGAGITTRTPGGGAATLSRTRDITGTIYALFGNEDASIPAEQVDQIEAELEKYKIPHRVFRYDGADHGFFCDHRGSYNPKAAADAWEQVQQLFSQLIISH</sequence>
<dbReference type="AlphaFoldDB" id="A0A9Q5Z5A5"/>
<dbReference type="EMBL" id="LAHD01000171">
    <property type="protein sequence ID" value="PHJ94108.1"/>
    <property type="molecule type" value="Genomic_DNA"/>
</dbReference>
<dbReference type="PANTHER" id="PTHR46623">
    <property type="entry name" value="CARBOXYMETHYLENEBUTENOLIDASE-RELATED"/>
    <property type="match status" value="1"/>
</dbReference>
<evidence type="ECO:0000313" key="2">
    <source>
        <dbReference type="EMBL" id="PHJ94108.1"/>
    </source>
</evidence>